<accession>T1IU34</accession>
<dbReference type="Proteomes" id="UP000014500">
    <property type="component" value="Unassembled WGS sequence"/>
</dbReference>
<evidence type="ECO:0000313" key="3">
    <source>
        <dbReference type="Proteomes" id="UP000014500"/>
    </source>
</evidence>
<reference evidence="2" key="2">
    <citation type="submission" date="2015-02" db="UniProtKB">
        <authorList>
            <consortium name="EnsemblMetazoa"/>
        </authorList>
    </citation>
    <scope>IDENTIFICATION</scope>
</reference>
<dbReference type="AlphaFoldDB" id="T1IU34"/>
<dbReference type="EMBL" id="AFFK01019366">
    <property type="status" value="NOT_ANNOTATED_CDS"/>
    <property type="molecule type" value="Genomic_DNA"/>
</dbReference>
<dbReference type="Gene3D" id="1.10.287.770">
    <property type="entry name" value="YojJ-like"/>
    <property type="match status" value="1"/>
</dbReference>
<evidence type="ECO:0000256" key="1">
    <source>
        <dbReference type="SAM" id="SignalP"/>
    </source>
</evidence>
<evidence type="ECO:0000313" key="2">
    <source>
        <dbReference type="EnsemblMetazoa" id="SMAR004649-PA"/>
    </source>
</evidence>
<keyword evidence="3" id="KW-1185">Reference proteome</keyword>
<feature type="signal peptide" evidence="1">
    <location>
        <begin position="1"/>
        <end position="16"/>
    </location>
</feature>
<proteinExistence type="predicted"/>
<protein>
    <submittedName>
        <fullName evidence="2">Uncharacterized protein</fullName>
    </submittedName>
</protein>
<name>T1IU34_STRMM</name>
<organism evidence="2 3">
    <name type="scientific">Strigamia maritima</name>
    <name type="common">European centipede</name>
    <name type="synonym">Geophilus maritimus</name>
    <dbReference type="NCBI Taxonomy" id="126957"/>
    <lineage>
        <taxon>Eukaryota</taxon>
        <taxon>Metazoa</taxon>
        <taxon>Ecdysozoa</taxon>
        <taxon>Arthropoda</taxon>
        <taxon>Myriapoda</taxon>
        <taxon>Chilopoda</taxon>
        <taxon>Pleurostigmophora</taxon>
        <taxon>Geophilomorpha</taxon>
        <taxon>Linotaeniidae</taxon>
        <taxon>Strigamia</taxon>
    </lineage>
</organism>
<feature type="chain" id="PRO_5004589932" evidence="1">
    <location>
        <begin position="17"/>
        <end position="534"/>
    </location>
</feature>
<dbReference type="EnsemblMetazoa" id="SMAR004649-RA">
    <property type="protein sequence ID" value="SMAR004649-PA"/>
    <property type="gene ID" value="SMAR004649"/>
</dbReference>
<dbReference type="PhylomeDB" id="T1IU34"/>
<sequence>MILLFKSLRLLIHFWTEKNSPCVDISSMEKCHLECYLKEIKRQNFTCQLPYLPKSKEKNCLANNAACNYSKQITKIAWDVNPHYTCNCARECSKIIMLLLSEYFSYDFIALLCDIGGFLSFYTGISCIVIIESIFHTILKGYEIVIFYNTYKSRYAKHVIRKTEILWKKINKDKDINLPQLQSSSIVEKIVLICSFLSCCYFVYHRIVQYTEYPTNVTIKVSQDNYPKSIIDEKEKMMIHKKMNVNSVEDVDFLHLLDAPSKYANDTRRLWEATGDMENFQSTADLVSAFAATSVAIIKPRLGNMTYFDTVFGKCIKVESDQMEYHPSTALVVLVYQPTEIQKISYSIFLMKTEERINLKITDSHPHNVVMNIKLSKQMMCKMNTPTNPCVTFEQFSLCEENCFESKLMKENINCKLPFINSSHLPNCKTSIEAKKTSRSYLNIHLNIDTIRDCGCSPPFLEMNNWSHDFEAKRKTESHDFFVGEPRLTAEKNCPPVRLYVSSWLKEENILYEFFINSVEIKSTIDDAIKDEKN</sequence>
<dbReference type="HOGENOM" id="CLU_510323_0_0_1"/>
<reference evidence="3" key="1">
    <citation type="submission" date="2011-05" db="EMBL/GenBank/DDBJ databases">
        <authorList>
            <person name="Richards S.R."/>
            <person name="Qu J."/>
            <person name="Jiang H."/>
            <person name="Jhangiani S.N."/>
            <person name="Agravi P."/>
            <person name="Goodspeed R."/>
            <person name="Gross S."/>
            <person name="Mandapat C."/>
            <person name="Jackson L."/>
            <person name="Mathew T."/>
            <person name="Pu L."/>
            <person name="Thornton R."/>
            <person name="Saada N."/>
            <person name="Wilczek-Boney K.B."/>
            <person name="Lee S."/>
            <person name="Kovar C."/>
            <person name="Wu Y."/>
            <person name="Scherer S.E."/>
            <person name="Worley K.C."/>
            <person name="Muzny D.M."/>
            <person name="Gibbs R."/>
        </authorList>
    </citation>
    <scope>NUCLEOTIDE SEQUENCE</scope>
    <source>
        <strain evidence="3">Brora</strain>
    </source>
</reference>
<keyword evidence="1" id="KW-0732">Signal</keyword>